<dbReference type="Gene3D" id="3.40.50.80">
    <property type="entry name" value="Nucleotide-binding domain of ferredoxin-NADP reductase (FNR) module"/>
    <property type="match status" value="1"/>
</dbReference>
<protein>
    <submittedName>
        <fullName evidence="2">Siderophore-interacting protein</fullName>
    </submittedName>
</protein>
<dbReference type="InterPro" id="IPR039374">
    <property type="entry name" value="SIP_fam"/>
</dbReference>
<keyword evidence="3" id="KW-1185">Reference proteome</keyword>
<dbReference type="InterPro" id="IPR017938">
    <property type="entry name" value="Riboflavin_synthase-like_b-brl"/>
</dbReference>
<feature type="domain" description="FAD-binding FR-type" evidence="1">
    <location>
        <begin position="4"/>
        <end position="136"/>
    </location>
</feature>
<dbReference type="InterPro" id="IPR013113">
    <property type="entry name" value="SIP_FAD-bd"/>
</dbReference>
<dbReference type="Proteomes" id="UP000185511">
    <property type="component" value="Chromosome"/>
</dbReference>
<accession>A0AAC9LHT5</accession>
<dbReference type="Pfam" id="PF04954">
    <property type="entry name" value="SIP"/>
    <property type="match status" value="1"/>
</dbReference>
<name>A0AAC9LHT5_9PSEU</name>
<dbReference type="Pfam" id="PF08021">
    <property type="entry name" value="FAD_binding_9"/>
    <property type="match status" value="1"/>
</dbReference>
<dbReference type="SUPFAM" id="SSF63380">
    <property type="entry name" value="Riboflavin synthase domain-like"/>
    <property type="match status" value="1"/>
</dbReference>
<evidence type="ECO:0000259" key="1">
    <source>
        <dbReference type="PROSITE" id="PS51384"/>
    </source>
</evidence>
<proteinExistence type="predicted"/>
<dbReference type="InterPro" id="IPR039261">
    <property type="entry name" value="FNR_nucleotide-bd"/>
</dbReference>
<evidence type="ECO:0000313" key="2">
    <source>
        <dbReference type="EMBL" id="APU17956.1"/>
    </source>
</evidence>
<dbReference type="InterPro" id="IPR017927">
    <property type="entry name" value="FAD-bd_FR_type"/>
</dbReference>
<dbReference type="EMBL" id="CP016076">
    <property type="protein sequence ID" value="APU17956.1"/>
    <property type="molecule type" value="Genomic_DNA"/>
</dbReference>
<dbReference type="RefSeq" id="WP_075765878.1">
    <property type="nucleotide sequence ID" value="NZ_CP016076.1"/>
</dbReference>
<dbReference type="CDD" id="cd06193">
    <property type="entry name" value="siderophore_interacting"/>
    <property type="match status" value="1"/>
</dbReference>
<dbReference type="GO" id="GO:0016491">
    <property type="term" value="F:oxidoreductase activity"/>
    <property type="evidence" value="ECO:0007669"/>
    <property type="project" value="InterPro"/>
</dbReference>
<dbReference type="PANTHER" id="PTHR30157:SF0">
    <property type="entry name" value="NADPH-DEPENDENT FERRIC-CHELATE REDUCTASE"/>
    <property type="match status" value="1"/>
</dbReference>
<dbReference type="Gene3D" id="2.40.30.10">
    <property type="entry name" value="Translation factors"/>
    <property type="match status" value="1"/>
</dbReference>
<organism evidence="2 3">
    <name type="scientific">Actinoalloteichus fjordicus</name>
    <dbReference type="NCBI Taxonomy" id="1612552"/>
    <lineage>
        <taxon>Bacteria</taxon>
        <taxon>Bacillati</taxon>
        <taxon>Actinomycetota</taxon>
        <taxon>Actinomycetes</taxon>
        <taxon>Pseudonocardiales</taxon>
        <taxon>Pseudonocardiaceae</taxon>
        <taxon>Actinoalloteichus</taxon>
    </lineage>
</organism>
<dbReference type="PANTHER" id="PTHR30157">
    <property type="entry name" value="FERRIC REDUCTASE, NADPH-DEPENDENT"/>
    <property type="match status" value="1"/>
</dbReference>
<sequence length="290" mass="31539">MTELPVRFIQVVGCHQPTPRTIRITFGGSDLADFVFAPDQQVKLCFPRAGDSAPRLPAPTPDGDPLPWYQAYLALPEQERPWMRSYTVRAHRAEQGVIDVDFALRPDAGPATRWARTARIGAVIGMVGPSPLFARARPISASIDVDGLLLLVGDESALPGIGTMIESLPAQTRALALIEVADPADEQRLATRGEVTVRWLHRAETRPGTGDLLLPALRAAEFAPERTVAWLAAEAATVRRLRRHLVADRGLSGRCVEFAGYWRLGRTQDDAPTAGDLADARQRAADMATA</sequence>
<dbReference type="PROSITE" id="PS51384">
    <property type="entry name" value="FAD_FR"/>
    <property type="match status" value="1"/>
</dbReference>
<dbReference type="InterPro" id="IPR007037">
    <property type="entry name" value="SIP_rossman_dom"/>
</dbReference>
<evidence type="ECO:0000313" key="3">
    <source>
        <dbReference type="Proteomes" id="UP000185511"/>
    </source>
</evidence>
<gene>
    <name evidence="2" type="ORF">UA74_29825</name>
</gene>
<reference evidence="3" key="1">
    <citation type="submission" date="2016-06" db="EMBL/GenBank/DDBJ databases">
        <title>Complete genome sequence of Actinoalloteichus fjordicus DSM 46855 (=ADI127-17), type strain of the new species Actinoalloteichus fjordicus.</title>
        <authorList>
            <person name="Ruckert C."/>
            <person name="Nouioui I."/>
            <person name="Willmese J."/>
            <person name="van Wezel G."/>
            <person name="Klenk H.-P."/>
            <person name="Kalinowski J."/>
            <person name="Zotchev S.B."/>
        </authorList>
    </citation>
    <scope>NUCLEOTIDE SEQUENCE [LARGE SCALE GENOMIC DNA]</scope>
    <source>
        <strain evidence="3">ADI127-7</strain>
    </source>
</reference>
<dbReference type="KEGG" id="acad:UA74_29825"/>
<dbReference type="AlphaFoldDB" id="A0AAC9LHT5"/>